<evidence type="ECO:0000259" key="3">
    <source>
        <dbReference type="Pfam" id="PF10482"/>
    </source>
</evidence>
<gene>
    <name evidence="4" type="ORF">DNTS_017540</name>
</gene>
<feature type="compositionally biased region" description="Low complexity" evidence="2">
    <location>
        <begin position="277"/>
        <end position="288"/>
    </location>
</feature>
<feature type="compositionally biased region" description="Polar residues" evidence="2">
    <location>
        <begin position="289"/>
        <end position="298"/>
    </location>
</feature>
<feature type="compositionally biased region" description="Basic and acidic residues" evidence="2">
    <location>
        <begin position="536"/>
        <end position="550"/>
    </location>
</feature>
<dbReference type="AlphaFoldDB" id="A0A553Q172"/>
<reference evidence="4 5" key="1">
    <citation type="journal article" date="2019" name="Sci. Data">
        <title>Hybrid genome assembly and annotation of Danionella translucida.</title>
        <authorList>
            <person name="Kadobianskyi M."/>
            <person name="Schulze L."/>
            <person name="Schuelke M."/>
            <person name="Judkewitz B."/>
        </authorList>
    </citation>
    <scope>NUCLEOTIDE SEQUENCE [LARGE SCALE GENOMIC DNA]</scope>
    <source>
        <strain evidence="4 5">Bolton</strain>
    </source>
</reference>
<evidence type="ECO:0000256" key="1">
    <source>
        <dbReference type="SAM" id="Coils"/>
    </source>
</evidence>
<evidence type="ECO:0000313" key="4">
    <source>
        <dbReference type="EMBL" id="TRY83646.1"/>
    </source>
</evidence>
<dbReference type="PANTHER" id="PTHR15107:SF3">
    <property type="entry name" value="RBBP8 N-TERMINAL-LIKE PROTEIN"/>
    <property type="match status" value="1"/>
</dbReference>
<evidence type="ECO:0000256" key="2">
    <source>
        <dbReference type="SAM" id="MobiDB-lite"/>
    </source>
</evidence>
<feature type="compositionally biased region" description="Basic and acidic residues" evidence="2">
    <location>
        <begin position="169"/>
        <end position="182"/>
    </location>
</feature>
<feature type="non-terminal residue" evidence="4">
    <location>
        <position position="1"/>
    </location>
</feature>
<organism evidence="4 5">
    <name type="scientific">Danionella cerebrum</name>
    <dbReference type="NCBI Taxonomy" id="2873325"/>
    <lineage>
        <taxon>Eukaryota</taxon>
        <taxon>Metazoa</taxon>
        <taxon>Chordata</taxon>
        <taxon>Craniata</taxon>
        <taxon>Vertebrata</taxon>
        <taxon>Euteleostomi</taxon>
        <taxon>Actinopterygii</taxon>
        <taxon>Neopterygii</taxon>
        <taxon>Teleostei</taxon>
        <taxon>Ostariophysi</taxon>
        <taxon>Cypriniformes</taxon>
        <taxon>Danionidae</taxon>
        <taxon>Danioninae</taxon>
        <taxon>Danionella</taxon>
    </lineage>
</organism>
<keyword evidence="1" id="KW-0175">Coiled coil</keyword>
<dbReference type="InterPro" id="IPR033316">
    <property type="entry name" value="RBBP8-like"/>
</dbReference>
<dbReference type="InterPro" id="IPR019518">
    <property type="entry name" value="CtIP_N"/>
</dbReference>
<feature type="region of interest" description="Disordered" evidence="2">
    <location>
        <begin position="381"/>
        <end position="433"/>
    </location>
</feature>
<feature type="coiled-coil region" evidence="1">
    <location>
        <begin position="84"/>
        <end position="111"/>
    </location>
</feature>
<dbReference type="GO" id="GO:0010792">
    <property type="term" value="P:DNA double-strand break processing involved in repair via single-strand annealing"/>
    <property type="evidence" value="ECO:0007669"/>
    <property type="project" value="TreeGrafter"/>
</dbReference>
<sequence length="586" mass="66544">DRFIQDRTGVCVPLRETALTCSPRQEGEKEEERSAGLGRQFIMAVESFPELLQKLRDVHDHELEGWQEKVLELTNKKNIDTKRLEELHNRNQLLREQQRILTENIKQLENRLRAGLCDRCTVTQEMAKKRQHDYEASQIQSLQHISLLVSEMNALKKENDKLREELKTLREPQNHQNGHSEEGVSPEVKLSPEPAVTPGLKISQSPAGGATVKQESDGNLTPTLEKASEHQRVQSWQRTFSFESDKLVITNSSPVRWGTEQPERRAASLDSMEHGHSPLSPSLPSPLLKNNSVFSSTASEERTSRQQIHTPVPLRPLPIKTGHLSLPWSLSESSDWVSVTATGSGGLTVRSQQSPSNNSNVLRFPKLIPLSSAFQSHLNGPASGAVRAMSRRSQLELVESREKRRRPSGNSQHHTQKGSLEKISERRKRKHRLTCLTQDDQKAKRMRKHTHRVMLLLHLPHHMLRYLLHLCAHQALKAICKEQDEVKEDEKSLPAESSLASEYKKVPSLTISLQPVVVMESLKTEGQISEPGSRSVEQEEKENNNKETSRKRFSQALEAPSQRSIKERRIRLSRGPQGNHTDPEQE</sequence>
<accession>A0A553Q172</accession>
<feature type="compositionally biased region" description="Basic and acidic residues" evidence="2">
    <location>
        <begin position="261"/>
        <end position="276"/>
    </location>
</feature>
<feature type="region of interest" description="Disordered" evidence="2">
    <location>
        <begin position="524"/>
        <end position="586"/>
    </location>
</feature>
<protein>
    <recommendedName>
        <fullName evidence="3">DNA endonuclease Ctp1 N-terminal domain-containing protein</fullName>
    </recommendedName>
</protein>
<dbReference type="Proteomes" id="UP000316079">
    <property type="component" value="Unassembled WGS sequence"/>
</dbReference>
<dbReference type="PANTHER" id="PTHR15107">
    <property type="entry name" value="RETINOBLASTOMA BINDING PROTEIN 8"/>
    <property type="match status" value="1"/>
</dbReference>
<feature type="region of interest" description="Disordered" evidence="2">
    <location>
        <begin position="255"/>
        <end position="315"/>
    </location>
</feature>
<keyword evidence="5" id="KW-1185">Reference proteome</keyword>
<name>A0A553Q172_9TELE</name>
<feature type="domain" description="DNA endonuclease Ctp1 N-terminal" evidence="3">
    <location>
        <begin position="48"/>
        <end position="167"/>
    </location>
</feature>
<comment type="caution">
    <text evidence="4">The sequence shown here is derived from an EMBL/GenBank/DDBJ whole genome shotgun (WGS) entry which is preliminary data.</text>
</comment>
<dbReference type="GO" id="GO:0003684">
    <property type="term" value="F:damaged DNA binding"/>
    <property type="evidence" value="ECO:0007669"/>
    <property type="project" value="TreeGrafter"/>
</dbReference>
<dbReference type="OrthoDB" id="8809203at2759"/>
<evidence type="ECO:0000313" key="5">
    <source>
        <dbReference type="Proteomes" id="UP000316079"/>
    </source>
</evidence>
<dbReference type="Pfam" id="PF10482">
    <property type="entry name" value="CtIP_N"/>
    <property type="match status" value="1"/>
</dbReference>
<proteinExistence type="predicted"/>
<dbReference type="EMBL" id="SRMA01026463">
    <property type="protein sequence ID" value="TRY83646.1"/>
    <property type="molecule type" value="Genomic_DNA"/>
</dbReference>
<feature type="region of interest" description="Disordered" evidence="2">
    <location>
        <begin position="169"/>
        <end position="233"/>
    </location>
</feature>
<dbReference type="STRING" id="623744.A0A553Q172"/>